<organism evidence="1 2">
    <name type="scientific">Fusarium decemcellulare</name>
    <dbReference type="NCBI Taxonomy" id="57161"/>
    <lineage>
        <taxon>Eukaryota</taxon>
        <taxon>Fungi</taxon>
        <taxon>Dikarya</taxon>
        <taxon>Ascomycota</taxon>
        <taxon>Pezizomycotina</taxon>
        <taxon>Sordariomycetes</taxon>
        <taxon>Hypocreomycetidae</taxon>
        <taxon>Hypocreales</taxon>
        <taxon>Nectriaceae</taxon>
        <taxon>Fusarium</taxon>
        <taxon>Fusarium decemcellulare species complex</taxon>
    </lineage>
</organism>
<reference evidence="1" key="1">
    <citation type="submission" date="2022-08" db="EMBL/GenBank/DDBJ databases">
        <title>Genome Sequence of Fusarium decemcellulare.</title>
        <authorList>
            <person name="Buettner E."/>
        </authorList>
    </citation>
    <scope>NUCLEOTIDE SEQUENCE</scope>
    <source>
        <strain evidence="1">Babe19</strain>
    </source>
</reference>
<protein>
    <submittedName>
        <fullName evidence="1">Uncharacterized protein</fullName>
    </submittedName>
</protein>
<keyword evidence="2" id="KW-1185">Reference proteome</keyword>
<proteinExistence type="predicted"/>
<gene>
    <name evidence="1" type="ORF">NM208_g3055</name>
</gene>
<dbReference type="EMBL" id="JANRMS010000195">
    <property type="protein sequence ID" value="KAJ3544431.1"/>
    <property type="molecule type" value="Genomic_DNA"/>
</dbReference>
<evidence type="ECO:0000313" key="1">
    <source>
        <dbReference type="EMBL" id="KAJ3544431.1"/>
    </source>
</evidence>
<sequence>MDSQFTLQSSMYFLRRDPLYDSEKVYEIRRKELKAGIPRTNADLEKVEGICIQNMRGMNPSLAEHGFCCMNLDTNLQPEDFQNESRIVEEYFPKLTQAVKASLGADRIQIYDFIRRKRHPDFPKRVGNIDGVSQPATSAHIDETQADAKRVLQKINPTEFSSLSKMRWQVLIAWHPIRGPVRDWPLAVCDRRSVNVGADLQPCDLIHPNHISEEYKVHYATEQKWYYLQDQMPNEVFLLLQADSEGSTGLQFPTS</sequence>
<accession>A0ACC1SQA6</accession>
<name>A0ACC1SQA6_9HYPO</name>
<evidence type="ECO:0000313" key="2">
    <source>
        <dbReference type="Proteomes" id="UP001148629"/>
    </source>
</evidence>
<dbReference type="Proteomes" id="UP001148629">
    <property type="component" value="Unassembled WGS sequence"/>
</dbReference>
<comment type="caution">
    <text evidence="1">The sequence shown here is derived from an EMBL/GenBank/DDBJ whole genome shotgun (WGS) entry which is preliminary data.</text>
</comment>